<name>A0AAD5X4W3_9FUNG</name>
<accession>A0AAD5X4W3</accession>
<feature type="region of interest" description="Disordered" evidence="2">
    <location>
        <begin position="2251"/>
        <end position="2291"/>
    </location>
</feature>
<feature type="region of interest" description="Disordered" evidence="2">
    <location>
        <begin position="566"/>
        <end position="630"/>
    </location>
</feature>
<dbReference type="EMBL" id="JADGJD010000022">
    <property type="protein sequence ID" value="KAJ3056732.1"/>
    <property type="molecule type" value="Genomic_DNA"/>
</dbReference>
<evidence type="ECO:0000256" key="1">
    <source>
        <dbReference type="SAM" id="Coils"/>
    </source>
</evidence>
<evidence type="ECO:0000313" key="4">
    <source>
        <dbReference type="Proteomes" id="UP001212841"/>
    </source>
</evidence>
<feature type="compositionally biased region" description="Polar residues" evidence="2">
    <location>
        <begin position="2497"/>
        <end position="2510"/>
    </location>
</feature>
<dbReference type="PANTHER" id="PTHR33331">
    <property type="entry name" value="COILED-COIL DOMAIN-CONTAINING PROTEIN 162"/>
    <property type="match status" value="1"/>
</dbReference>
<sequence>MSGNPRSGSISPHRNSVAAGAAALAAQAELEPLENAKLEAEIPDELKEDPVPESLFAMDKRMTELLSDINVLLESRSKDFQNTIGRRDRLPVLPPVSVFEQFKRIRESRLDQVLKFEHPVRGRMASRQIQEEMETYWNVDAELAPNRLFDILLLFFKDKAARVLEENALLLSRWNRFCRSSYDISKLYPTFERAQSYLQNEYKDAVDRFERLYEAQERKERANWEHEARLEQERLEFERRGLLPGGRPKPGATDTTKQPRPISAKAKPSDAKPQKESSPPQPAAESAPPAGDSFDDTVFEVGDLAVFARWVITRGACTRDVEIFLRRLKTLPHSDRVQMLKDYRTILNVKPAQGMLESTDMLDGINNYIQTPPTRPPRIEDFLTEFDLLVLHHEIECPIAQEDGRPFCHEVDARFRVAFAEQGVEMGGLGTYELCGEESGAGGGQGGGGVAGAAGGVGDKATLAGLCGVFVKPVWKSLSAPKLRVADWVNDIRIGPEYEEWQEAQNDVSSIVREEFDLTNNRNIGTYQTRHLKSKETDFELRAEHDLILSNDLDFVTTRLRDNAHRLFDQSHPSTSTSPTSSSLPSSRPSSARNQRSKPPSDPDQQPQESVALGGAGRSVPPKDEDPQRLLKPFDLGMMVPDGGVARGLGSTVLEGKKQVFGSVLRSNAEMRMVEQEVIGVGEDGDRSGRVIVEPTVSTIFAEHEIYAFFQLRHIRLRELRMKMLRQLNFFRSVEKRVNLDTRMTNLRNDLRLTDQSKLEKGATNVLGTAAMVAHMWHQQDLFEMPDPSALPSSRPGSATSLAPQDHPAVADSTPFEDARTISDGWVTVKDHKGVSFIYDAAFTDLRALETNLLKVATTYINNQAGGQEHVSMSYMDDLRFRLSDRKTEFQDATFLNPSLDRVQLLLELYEAEVKFQFAKMELVNVYLEAFEHTSDVHSIDPMAKIIVNVMHLRPHMDFQAPYFSRDYALSTKALEIQSRTAVAVVSHMVKNYRSWIRRHYLKLDRSIQPEEGDDDMEMPAEAEMPLARKIETPLVAGLPFKPDAEKNMVIMHHAGVQTGITEVVPGMEILIAVHEAARVACVEMRRCLEDCLPDVRHLNHSVQSAVWKSVFNAWTNLAQQNFRPPVKSRRVVGRLDCDVWIENPLLPDIVLAEQYVPLGQRDAGTAKSLNVPIAMWTPLTDPTYATKGKEVIQRILKTVVLKDRLMFSWVETEYWRRTYETQFPQMGIANRTAYTGRLNSLRFDMPDVADTTAVEDEIEEDLGETGDHAAEVDEEGVTIRHDPTQPKYAFLAISELDDGYTNFDFFGFAGILGFLGGEGLVRLREALKIQLIERGWLMPAAEMNHLVMTEIHGKLLTEKEEDRPKVEKSKGTQRKAPSRQSQTLQTQQTFDVDYRMLLTSMIPRKRTLRKLMLAEYVRDSKSVLRYDMKDEERDIALQRYKITLYDWYFSNMLEVTTEECERAEYAKLMTEFRKCVNNTSHGRLLFRMSRINKHVEYFAFQDKGAISEGETDPSKVTMDSVQIQEVVTFDLGVVEKICKIWYLPHITELVMIPTGAEKPSKGGFDPTQKTFKNSLIFQRSCSLQSLLFDLFVAVETFARLLQDNCRHGPGIRAIRQAEYAVHAINSIKRDLSHQGAQVDFQRTEQQLAGKWTMWNMKFRTAVAASLYALDMKLMPQAYNTLLADYATFLAPTRSQENTQTDFAIYRKALSPSQPFTSQTTLFLRHAQRPSPYIFSHLAAEAKPLCSSKVQELEECIEEYLQAASLNFGENAEELNQSQTDCLISMVKLVALRREYLKVMFGEEVVKTETVLAEFFRMYKMKILVPAVKLYHRIGAKGNASTSHLLRDESVTQTVDFDYNRIAQAAFEKCQVTILQNELLRCYTQQILSHARRYYDRLSDERSGQLFKVYDTVGVPSASGEPEYAFKIGEDAYEQKQALLFAFVAELNKVGSQFIKDNKPAAKPTSRVSKVTSSGAAVPAPVMIPLDEHKVFACTKDQLTQAIVKLGLQLSKFQEKRKTESDNFMGTLYSRMLDLVRYGEKLLRYMAQERKELLENYKRDVRLSSTLLTSTFYTELSTISAELNDLRKHRRIDEKKLRNRIIDDYDDLVHELVSEINVLRARFSEHRISTAQEVMEILSEVKKEALLTVAENRELPEEMRRAAVEGGRREESFIEWREDNHELRMVLLKLRSMFNLKEHSMRSVTDKQIRKFTEDSKRAEEKLWDSYRDAEAREGALRKQLIKAQKALAAKETENENLTKQMKEEQTRQFDPKGRARSAGRSRPGTASLADYESDAAKIQELQSRLRRYEGINLDNLIHELTEKTRLLEQLIREKQEWERERERTGFAVARIGGMTGARKWEGTRRAVSARLQRKIGLVRAVGGASSGEDEDSGFRMERDINGQMLRKMNELALENGALKGLLTQHGIEVPVFRHPDDAMDQEGMRVAWAVEATEEPAERPFGMAQDSMFEPQEEAEMIDSAGFGRSLDQAGDAEQNPDTANLLESTSPPGTGASRRINGSTEGPPPRSNRATLDASMSGALERARPSGSAKAYRKRMRYIEAPDVRGGIIASRLTYDTPGRKSPLMTVPTVLRTPGDIAAATPRIQGRPRTAPVFSRPRVTSRSEEKPTAKARNR</sequence>
<proteinExistence type="predicted"/>
<feature type="coiled-coil region" evidence="1">
    <location>
        <begin position="2314"/>
        <end position="2348"/>
    </location>
</feature>
<evidence type="ECO:0000256" key="2">
    <source>
        <dbReference type="SAM" id="MobiDB-lite"/>
    </source>
</evidence>
<feature type="region of interest" description="Disordered" evidence="2">
    <location>
        <begin position="1359"/>
        <end position="1387"/>
    </location>
</feature>
<feature type="region of interest" description="Disordered" evidence="2">
    <location>
        <begin position="2598"/>
        <end position="2636"/>
    </location>
</feature>
<feature type="region of interest" description="Disordered" evidence="2">
    <location>
        <begin position="239"/>
        <end position="295"/>
    </location>
</feature>
<protein>
    <recommendedName>
        <fullName evidence="5">DUF4549 domain-containing protein</fullName>
    </recommendedName>
</protein>
<feature type="compositionally biased region" description="Polar residues" evidence="2">
    <location>
        <begin position="791"/>
        <end position="803"/>
    </location>
</feature>
<feature type="compositionally biased region" description="Low complexity" evidence="2">
    <location>
        <begin position="571"/>
        <end position="591"/>
    </location>
</feature>
<keyword evidence="4" id="KW-1185">Reference proteome</keyword>
<dbReference type="PANTHER" id="PTHR33331:SF13">
    <property type="entry name" value="COILED-COIL DOMAIN CONTAINING 162"/>
    <property type="match status" value="1"/>
</dbReference>
<feature type="region of interest" description="Disordered" evidence="2">
    <location>
        <begin position="785"/>
        <end position="814"/>
    </location>
</feature>
<dbReference type="InterPro" id="IPR040401">
    <property type="entry name" value="CCDC162"/>
</dbReference>
<keyword evidence="1" id="KW-0175">Coiled coil</keyword>
<feature type="region of interest" description="Disordered" evidence="2">
    <location>
        <begin position="2487"/>
        <end position="2551"/>
    </location>
</feature>
<feature type="compositionally biased region" description="Basic and acidic residues" evidence="2">
    <location>
        <begin position="2261"/>
        <end position="2274"/>
    </location>
</feature>
<evidence type="ECO:0000313" key="3">
    <source>
        <dbReference type="EMBL" id="KAJ3056732.1"/>
    </source>
</evidence>
<evidence type="ECO:0008006" key="5">
    <source>
        <dbReference type="Google" id="ProtNLM"/>
    </source>
</evidence>
<organism evidence="3 4">
    <name type="scientific">Rhizophlyctis rosea</name>
    <dbReference type="NCBI Taxonomy" id="64517"/>
    <lineage>
        <taxon>Eukaryota</taxon>
        <taxon>Fungi</taxon>
        <taxon>Fungi incertae sedis</taxon>
        <taxon>Chytridiomycota</taxon>
        <taxon>Chytridiomycota incertae sedis</taxon>
        <taxon>Chytridiomycetes</taxon>
        <taxon>Rhizophlyctidales</taxon>
        <taxon>Rhizophlyctidaceae</taxon>
        <taxon>Rhizophlyctis</taxon>
    </lineage>
</organism>
<gene>
    <name evidence="3" type="ORF">HK097_004593</name>
</gene>
<comment type="caution">
    <text evidence="3">The sequence shown here is derived from an EMBL/GenBank/DDBJ whole genome shotgun (WGS) entry which is preliminary data.</text>
</comment>
<feature type="compositionally biased region" description="Basic and acidic residues" evidence="2">
    <location>
        <begin position="1359"/>
        <end position="1371"/>
    </location>
</feature>
<reference evidence="3" key="1">
    <citation type="submission" date="2020-05" db="EMBL/GenBank/DDBJ databases">
        <title>Phylogenomic resolution of chytrid fungi.</title>
        <authorList>
            <person name="Stajich J.E."/>
            <person name="Amses K."/>
            <person name="Simmons R."/>
            <person name="Seto K."/>
            <person name="Myers J."/>
            <person name="Bonds A."/>
            <person name="Quandt C.A."/>
            <person name="Barry K."/>
            <person name="Liu P."/>
            <person name="Grigoriev I."/>
            <person name="Longcore J.E."/>
            <person name="James T.Y."/>
        </authorList>
    </citation>
    <scope>NUCLEOTIDE SEQUENCE</scope>
    <source>
        <strain evidence="3">JEL0318</strain>
    </source>
</reference>
<dbReference type="Proteomes" id="UP001212841">
    <property type="component" value="Unassembled WGS sequence"/>
</dbReference>